<dbReference type="InterPro" id="IPR008974">
    <property type="entry name" value="TRAF-like"/>
</dbReference>
<dbReference type="SUPFAM" id="SSF49599">
    <property type="entry name" value="TRAF domain-like"/>
    <property type="match status" value="1"/>
</dbReference>
<dbReference type="SUPFAM" id="SSF54695">
    <property type="entry name" value="POZ domain"/>
    <property type="match status" value="1"/>
</dbReference>
<feature type="domain" description="BTB" evidence="1">
    <location>
        <begin position="147"/>
        <end position="208"/>
    </location>
</feature>
<proteinExistence type="predicted"/>
<dbReference type="CDD" id="cd18186">
    <property type="entry name" value="BTB_POZ_ZBTB_KLHL-like"/>
    <property type="match status" value="1"/>
</dbReference>
<evidence type="ECO:0000259" key="1">
    <source>
        <dbReference type="PROSITE" id="PS50097"/>
    </source>
</evidence>
<comment type="caution">
    <text evidence="3">The sequence shown here is derived from an EMBL/GenBank/DDBJ whole genome shotgun (WGS) entry which is preliminary data.</text>
</comment>
<dbReference type="Pfam" id="PF00651">
    <property type="entry name" value="BTB"/>
    <property type="match status" value="1"/>
</dbReference>
<accession>A0AAN5I8H8</accession>
<evidence type="ECO:0000259" key="2">
    <source>
        <dbReference type="PROSITE" id="PS50144"/>
    </source>
</evidence>
<dbReference type="InterPro" id="IPR011333">
    <property type="entry name" value="SKP1/BTB/POZ_sf"/>
</dbReference>
<dbReference type="EMBL" id="BTRK01000005">
    <property type="protein sequence ID" value="GMR55379.1"/>
    <property type="molecule type" value="Genomic_DNA"/>
</dbReference>
<evidence type="ECO:0000313" key="3">
    <source>
        <dbReference type="EMBL" id="GMR55379.1"/>
    </source>
</evidence>
<dbReference type="InterPro" id="IPR002083">
    <property type="entry name" value="MATH/TRAF_dom"/>
</dbReference>
<organism evidence="3 4">
    <name type="scientific">Pristionchus mayeri</name>
    <dbReference type="NCBI Taxonomy" id="1317129"/>
    <lineage>
        <taxon>Eukaryota</taxon>
        <taxon>Metazoa</taxon>
        <taxon>Ecdysozoa</taxon>
        <taxon>Nematoda</taxon>
        <taxon>Chromadorea</taxon>
        <taxon>Rhabditida</taxon>
        <taxon>Rhabditina</taxon>
        <taxon>Diplogasteromorpha</taxon>
        <taxon>Diplogasteroidea</taxon>
        <taxon>Neodiplogasteridae</taxon>
        <taxon>Pristionchus</taxon>
    </lineage>
</organism>
<dbReference type="PROSITE" id="PS50144">
    <property type="entry name" value="MATH"/>
    <property type="match status" value="1"/>
</dbReference>
<evidence type="ECO:0000313" key="4">
    <source>
        <dbReference type="Proteomes" id="UP001328107"/>
    </source>
</evidence>
<dbReference type="Gene3D" id="2.60.210.10">
    <property type="entry name" value="Apoptosis, Tumor Necrosis Factor Receptor Associated Protein 2, Chain A"/>
    <property type="match status" value="1"/>
</dbReference>
<dbReference type="PROSITE" id="PS50097">
    <property type="entry name" value="BTB"/>
    <property type="match status" value="1"/>
</dbReference>
<dbReference type="Gene3D" id="3.30.710.10">
    <property type="entry name" value="Potassium Channel Kv1.1, Chain A"/>
    <property type="match status" value="1"/>
</dbReference>
<dbReference type="CDD" id="cd00121">
    <property type="entry name" value="MATH"/>
    <property type="match status" value="1"/>
</dbReference>
<feature type="domain" description="MATH" evidence="2">
    <location>
        <begin position="1"/>
        <end position="121"/>
    </location>
</feature>
<dbReference type="PANTHER" id="PTHR47022">
    <property type="entry name" value="BTB AND MATH DOMAIN-CONTAINING PROTEIN 36-RELATED"/>
    <property type="match status" value="1"/>
</dbReference>
<dbReference type="Pfam" id="PF00917">
    <property type="entry name" value="MATH"/>
    <property type="match status" value="1"/>
</dbReference>
<feature type="non-terminal residue" evidence="3">
    <location>
        <position position="208"/>
    </location>
</feature>
<dbReference type="PANTHER" id="PTHR47022:SF1">
    <property type="entry name" value="BTB AND MATH DOMAIN-CONTAINING PROTEIN 36-RELATED"/>
    <property type="match status" value="1"/>
</dbReference>
<dbReference type="AlphaFoldDB" id="A0AAN5I8H8"/>
<feature type="non-terminal residue" evidence="3">
    <location>
        <position position="1"/>
    </location>
</feature>
<evidence type="ECO:0008006" key="5">
    <source>
        <dbReference type="Google" id="ProtNLM"/>
    </source>
</evidence>
<protein>
    <recommendedName>
        <fullName evidence="5">BTB domain-containing protein</fullName>
    </recommendedName>
</protein>
<name>A0AAN5I8H8_9BILA</name>
<dbReference type="Proteomes" id="UP001328107">
    <property type="component" value="Unassembled WGS sequence"/>
</dbReference>
<gene>
    <name evidence="3" type="ORF">PMAYCL1PPCAC_25574</name>
</gene>
<reference evidence="4" key="1">
    <citation type="submission" date="2022-10" db="EMBL/GenBank/DDBJ databases">
        <title>Genome assembly of Pristionchus species.</title>
        <authorList>
            <person name="Yoshida K."/>
            <person name="Sommer R.J."/>
        </authorList>
    </citation>
    <scope>NUCLEOTIDE SEQUENCE [LARGE SCALE GENOMIC DNA]</scope>
    <source>
        <strain evidence="4">RS5460</strain>
    </source>
</reference>
<sequence>FVLRWEIENVNSINPGIVESSVLKAGGFEWKASLRPSDQDNDRFDFVLRCEKNKWRGWRCKANVEFVIYNAGVGGKFSKNALVTFDVDNSCKDFIFSYWSTLKNPNCSCVINNKITMEFSIGIVSADVGFEIMPIDLSSFCSPIEQNNVALITGDKKLRVSKDYLAVHSPVFAAMFFGDFAENGKKEVEIKDVVYEEFLDLLQLIFQV</sequence>
<dbReference type="InterPro" id="IPR000210">
    <property type="entry name" value="BTB/POZ_dom"/>
</dbReference>
<dbReference type="SMART" id="SM00061">
    <property type="entry name" value="MATH"/>
    <property type="match status" value="1"/>
</dbReference>
<keyword evidence="4" id="KW-1185">Reference proteome</keyword>